<dbReference type="RefSeq" id="WP_161351159.1">
    <property type="nucleotide sequence ID" value="NZ_WTUX01000011.1"/>
</dbReference>
<evidence type="ECO:0000313" key="4">
    <source>
        <dbReference type="EMBL" id="MZR13051.1"/>
    </source>
</evidence>
<evidence type="ECO:0000259" key="3">
    <source>
        <dbReference type="Pfam" id="PF13505"/>
    </source>
</evidence>
<evidence type="ECO:0000313" key="5">
    <source>
        <dbReference type="Proteomes" id="UP000467322"/>
    </source>
</evidence>
<dbReference type="EMBL" id="WTUX01000011">
    <property type="protein sequence ID" value="MZR13051.1"/>
    <property type="molecule type" value="Genomic_DNA"/>
</dbReference>
<gene>
    <name evidence="4" type="ORF">GQE99_08460</name>
</gene>
<feature type="domain" description="Outer membrane protein beta-barrel" evidence="3">
    <location>
        <begin position="13"/>
        <end position="165"/>
    </location>
</feature>
<name>A0A845M9C9_9RHOB</name>
<feature type="signal peptide" evidence="2">
    <location>
        <begin position="1"/>
        <end position="26"/>
    </location>
</feature>
<sequence length="165" mass="17208">MSSNLRKFATAATFALFAGAATTATAQSHDGFYAGALIQNDFSVPYLDGALGVFAGYNYGVSSGFVLGAEVEAQYDWATNVVPAGSAFTGLANVRAGYALGNDFLLYGKVGAGVMTGAGFIYNYGIGGDLSVSDKYLLRGEIMRVSGTGMARSRTDFKFGVGYQF</sequence>
<dbReference type="Proteomes" id="UP000467322">
    <property type="component" value="Unassembled WGS sequence"/>
</dbReference>
<dbReference type="InterPro" id="IPR027385">
    <property type="entry name" value="Beta-barrel_OMP"/>
</dbReference>
<feature type="chain" id="PRO_5032917022" evidence="2">
    <location>
        <begin position="27"/>
        <end position="165"/>
    </location>
</feature>
<keyword evidence="1 2" id="KW-0732">Signal</keyword>
<protein>
    <submittedName>
        <fullName evidence="4">Outer membrane beta-barrel protein</fullName>
    </submittedName>
</protein>
<comment type="caution">
    <text evidence="4">The sequence shown here is derived from an EMBL/GenBank/DDBJ whole genome shotgun (WGS) entry which is preliminary data.</text>
</comment>
<dbReference type="AlphaFoldDB" id="A0A845M9C9"/>
<evidence type="ECO:0000256" key="1">
    <source>
        <dbReference type="ARBA" id="ARBA00022729"/>
    </source>
</evidence>
<proteinExistence type="predicted"/>
<dbReference type="Pfam" id="PF13505">
    <property type="entry name" value="OMP_b-brl"/>
    <property type="match status" value="1"/>
</dbReference>
<evidence type="ECO:0000256" key="2">
    <source>
        <dbReference type="SAM" id="SignalP"/>
    </source>
</evidence>
<dbReference type="SUPFAM" id="SSF56925">
    <property type="entry name" value="OMPA-like"/>
    <property type="match status" value="1"/>
</dbReference>
<dbReference type="InterPro" id="IPR011250">
    <property type="entry name" value="OMP/PagP_B-barrel"/>
</dbReference>
<accession>A0A845M9C9</accession>
<reference evidence="4 5" key="1">
    <citation type="submission" date="2019-12" db="EMBL/GenBank/DDBJ databases">
        <title>Maritimibacter sp. nov. sp. isolated from sea sand.</title>
        <authorList>
            <person name="Kim J."/>
            <person name="Jeong S.E."/>
            <person name="Jung H.S."/>
            <person name="Jeon C.O."/>
        </authorList>
    </citation>
    <scope>NUCLEOTIDE SEQUENCE [LARGE SCALE GENOMIC DNA]</scope>
    <source>
        <strain evidence="4 5">DP07</strain>
    </source>
</reference>
<keyword evidence="5" id="KW-1185">Reference proteome</keyword>
<organism evidence="4 5">
    <name type="scientific">Maritimibacter harenae</name>
    <dbReference type="NCBI Taxonomy" id="2606218"/>
    <lineage>
        <taxon>Bacteria</taxon>
        <taxon>Pseudomonadati</taxon>
        <taxon>Pseudomonadota</taxon>
        <taxon>Alphaproteobacteria</taxon>
        <taxon>Rhodobacterales</taxon>
        <taxon>Roseobacteraceae</taxon>
        <taxon>Maritimibacter</taxon>
    </lineage>
</organism>